<protein>
    <submittedName>
        <fullName evidence="1">Actin, macronuclear</fullName>
    </submittedName>
</protein>
<dbReference type="Gramene" id="PGSC0003DMT400056965">
    <property type="protein sequence ID" value="PGSC0003DMT400056965"/>
    <property type="gene ID" value="PGSC0003DMG400022148"/>
</dbReference>
<keyword evidence="2" id="KW-1185">Reference proteome</keyword>
<dbReference type="OrthoDB" id="7340501at2759"/>
<gene>
    <name evidence="1" type="primary">LOC102593881</name>
</gene>
<dbReference type="EnsemblPlants" id="PGSC0003DMT400056965">
    <property type="protein sequence ID" value="PGSC0003DMT400056965"/>
    <property type="gene ID" value="PGSC0003DMG400022148"/>
</dbReference>
<dbReference type="AlphaFoldDB" id="M1C058"/>
<dbReference type="HOGENOM" id="CLU_2908580_0_0_1"/>
<dbReference type="ExpressionAtlas" id="M1C058">
    <property type="expression patterns" value="baseline"/>
</dbReference>
<evidence type="ECO:0000313" key="2">
    <source>
        <dbReference type="Proteomes" id="UP000011115"/>
    </source>
</evidence>
<proteinExistence type="predicted"/>
<dbReference type="Proteomes" id="UP000011115">
    <property type="component" value="Unassembled WGS sequence"/>
</dbReference>
<reference evidence="1" key="2">
    <citation type="submission" date="2015-06" db="UniProtKB">
        <authorList>
            <consortium name="EnsemblPlants"/>
        </authorList>
    </citation>
    <scope>IDENTIFICATION</scope>
    <source>
        <strain evidence="1">DM1-3 516 R44</strain>
    </source>
</reference>
<reference evidence="2" key="1">
    <citation type="journal article" date="2011" name="Nature">
        <title>Genome sequence and analysis of the tuber crop potato.</title>
        <authorList>
            <consortium name="The Potato Genome Sequencing Consortium"/>
        </authorList>
    </citation>
    <scope>NUCLEOTIDE SEQUENCE [LARGE SCALE GENOMIC DNA]</scope>
    <source>
        <strain evidence="2">cv. DM1-3 516 R44</strain>
    </source>
</reference>
<evidence type="ECO:0000313" key="1">
    <source>
        <dbReference type="EnsemblPlants" id="PGSC0003DMT400056965"/>
    </source>
</evidence>
<name>M1C058_SOLTU</name>
<accession>M1C058</accession>
<organism evidence="1 2">
    <name type="scientific">Solanum tuberosum</name>
    <name type="common">Potato</name>
    <dbReference type="NCBI Taxonomy" id="4113"/>
    <lineage>
        <taxon>Eukaryota</taxon>
        <taxon>Viridiplantae</taxon>
        <taxon>Streptophyta</taxon>
        <taxon>Embryophyta</taxon>
        <taxon>Tracheophyta</taxon>
        <taxon>Spermatophyta</taxon>
        <taxon>Magnoliopsida</taxon>
        <taxon>eudicotyledons</taxon>
        <taxon>Gunneridae</taxon>
        <taxon>Pentapetalae</taxon>
        <taxon>asterids</taxon>
        <taxon>lamiids</taxon>
        <taxon>Solanales</taxon>
        <taxon>Solanaceae</taxon>
        <taxon>Solanoideae</taxon>
        <taxon>Solaneae</taxon>
        <taxon>Solanum</taxon>
    </lineage>
</organism>
<sequence>MQSSRKVLIFLIMNFIAERLEKEVCGLLPPCMNNGIRVLPPPYGVDSAWYGAKLIGNVSYPF</sequence>